<gene>
    <name evidence="6" type="ORF">PRUPE_4G198600</name>
</gene>
<keyword evidence="7" id="KW-1185">Reference proteome</keyword>
<dbReference type="Proteomes" id="UP000006882">
    <property type="component" value="Chromosome G4"/>
</dbReference>
<evidence type="ECO:0000259" key="5">
    <source>
        <dbReference type="Pfam" id="PF03936"/>
    </source>
</evidence>
<proteinExistence type="predicted"/>
<name>A0A251PN65_PRUPE</name>
<evidence type="ECO:0000256" key="3">
    <source>
        <dbReference type="ARBA" id="ARBA00022842"/>
    </source>
</evidence>
<dbReference type="Pfam" id="PF01397">
    <property type="entry name" value="Terpene_synth"/>
    <property type="match status" value="1"/>
</dbReference>
<dbReference type="Pfam" id="PF03936">
    <property type="entry name" value="Terpene_synth_C"/>
    <property type="match status" value="1"/>
</dbReference>
<keyword evidence="3" id="KW-0460">Magnesium</keyword>
<feature type="domain" description="Terpene synthase N-terminal" evidence="4">
    <location>
        <begin position="1"/>
        <end position="150"/>
    </location>
</feature>
<comment type="cofactor">
    <cofactor evidence="1">
        <name>Mg(2+)</name>
        <dbReference type="ChEBI" id="CHEBI:18420"/>
    </cofactor>
</comment>
<dbReference type="SUPFAM" id="SSF48576">
    <property type="entry name" value="Terpenoid synthases"/>
    <property type="match status" value="1"/>
</dbReference>
<dbReference type="GO" id="GO:0000287">
    <property type="term" value="F:magnesium ion binding"/>
    <property type="evidence" value="ECO:0007669"/>
    <property type="project" value="InterPro"/>
</dbReference>
<dbReference type="InterPro" id="IPR005630">
    <property type="entry name" value="Terpene_synthase_metal-bd"/>
</dbReference>
<dbReference type="InterPro" id="IPR008930">
    <property type="entry name" value="Terpenoid_cyclase/PrenylTrfase"/>
</dbReference>
<dbReference type="GO" id="GO:0010333">
    <property type="term" value="F:terpene synthase activity"/>
    <property type="evidence" value="ECO:0000318"/>
    <property type="project" value="GO_Central"/>
</dbReference>
<sequence>MQQQVDQLKVAVRKEVFTTSTGDFSHPLKLIDAVQRLGVAYHFEREIEEALQRVHVTYHDYDGGDLYTVALGFRLPRQHGFNVSCDKNDNFKESLTADVPGMLSFYEAAHLRKHGEDILEEALVFTTTHLELAETTDASNALALQIAQALERPLRKGLERVCARGYMSIYQDDASHSEAILKLAKLDFSIVQSLHKKELSEITRWWKEMDFEKKLPFARDRIVELYFWIVGVYFKPHYMATRKILTKVIALVSVLDDIYDAFGTYEELVIFTGAIERWDINCMDELPNYMQVFYHTLLNVYDEIEEEMAEAQRLHEDYNPSMEEYMSVATACVGNTLLSITSLVGMGDIVTKETFEWLLNDPRILRASNIIFRLMDDHSGYEFEKERACCFSIERYMKQYGVPEQEVLDIFNKQVKDLCQCRVADILYKREDGYTLFIKRVVGKVMKDSVASVFINQ</sequence>
<dbReference type="InterPro" id="IPR001906">
    <property type="entry name" value="Terpene_synth_N"/>
</dbReference>
<protein>
    <submittedName>
        <fullName evidence="6">Uncharacterized protein</fullName>
    </submittedName>
</protein>
<dbReference type="AlphaFoldDB" id="A0A251PN65"/>
<dbReference type="SUPFAM" id="SSF48239">
    <property type="entry name" value="Terpenoid cyclases/Protein prenyltransferases"/>
    <property type="match status" value="1"/>
</dbReference>
<dbReference type="InterPro" id="IPR044814">
    <property type="entry name" value="Terpene_cyclase_plant_C1"/>
</dbReference>
<dbReference type="GO" id="GO:0016102">
    <property type="term" value="P:diterpenoid biosynthetic process"/>
    <property type="evidence" value="ECO:0007669"/>
    <property type="project" value="InterPro"/>
</dbReference>
<dbReference type="Gene3D" id="1.50.10.130">
    <property type="entry name" value="Terpene synthase, N-terminal domain"/>
    <property type="match status" value="1"/>
</dbReference>
<dbReference type="PANTHER" id="PTHR31225">
    <property type="entry name" value="OS04G0344100 PROTEIN-RELATED"/>
    <property type="match status" value="1"/>
</dbReference>
<evidence type="ECO:0000313" key="6">
    <source>
        <dbReference type="EMBL" id="ONI13029.1"/>
    </source>
</evidence>
<keyword evidence="2" id="KW-0479">Metal-binding</keyword>
<evidence type="ECO:0000259" key="4">
    <source>
        <dbReference type="Pfam" id="PF01397"/>
    </source>
</evidence>
<evidence type="ECO:0000256" key="2">
    <source>
        <dbReference type="ARBA" id="ARBA00022723"/>
    </source>
</evidence>
<organism evidence="6 7">
    <name type="scientific">Prunus persica</name>
    <name type="common">Peach</name>
    <name type="synonym">Amygdalus persica</name>
    <dbReference type="NCBI Taxonomy" id="3760"/>
    <lineage>
        <taxon>Eukaryota</taxon>
        <taxon>Viridiplantae</taxon>
        <taxon>Streptophyta</taxon>
        <taxon>Embryophyta</taxon>
        <taxon>Tracheophyta</taxon>
        <taxon>Spermatophyta</taxon>
        <taxon>Magnoliopsida</taxon>
        <taxon>eudicotyledons</taxon>
        <taxon>Gunneridae</taxon>
        <taxon>Pentapetalae</taxon>
        <taxon>rosids</taxon>
        <taxon>fabids</taxon>
        <taxon>Rosales</taxon>
        <taxon>Rosaceae</taxon>
        <taxon>Amygdaloideae</taxon>
        <taxon>Amygdaleae</taxon>
        <taxon>Prunus</taxon>
    </lineage>
</organism>
<dbReference type="Gene3D" id="1.10.600.10">
    <property type="entry name" value="Farnesyl Diphosphate Synthase"/>
    <property type="match status" value="2"/>
</dbReference>
<dbReference type="InterPro" id="IPR036965">
    <property type="entry name" value="Terpene_synth_N_sf"/>
</dbReference>
<dbReference type="InterPro" id="IPR050148">
    <property type="entry name" value="Terpene_synthase-like"/>
</dbReference>
<feature type="domain" description="Terpene synthase metal-binding" evidence="5">
    <location>
        <begin position="207"/>
        <end position="312"/>
    </location>
</feature>
<dbReference type="EMBL" id="CM007654">
    <property type="protein sequence ID" value="ONI13029.1"/>
    <property type="molecule type" value="Genomic_DNA"/>
</dbReference>
<reference evidence="6 7" key="1">
    <citation type="journal article" date="2013" name="Nat. Genet.">
        <title>The high-quality draft genome of peach (Prunus persica) identifies unique patterns of genetic diversity, domestication and genome evolution.</title>
        <authorList>
            <consortium name="International Peach Genome Initiative"/>
            <person name="Verde I."/>
            <person name="Abbott A.G."/>
            <person name="Scalabrin S."/>
            <person name="Jung S."/>
            <person name="Shu S."/>
            <person name="Marroni F."/>
            <person name="Zhebentyayeva T."/>
            <person name="Dettori M.T."/>
            <person name="Grimwood J."/>
            <person name="Cattonaro F."/>
            <person name="Zuccolo A."/>
            <person name="Rossini L."/>
            <person name="Jenkins J."/>
            <person name="Vendramin E."/>
            <person name="Meisel L.A."/>
            <person name="Decroocq V."/>
            <person name="Sosinski B."/>
            <person name="Prochnik S."/>
            <person name="Mitros T."/>
            <person name="Policriti A."/>
            <person name="Cipriani G."/>
            <person name="Dondini L."/>
            <person name="Ficklin S."/>
            <person name="Goodstein D.M."/>
            <person name="Xuan P."/>
            <person name="Del Fabbro C."/>
            <person name="Aramini V."/>
            <person name="Copetti D."/>
            <person name="Gonzalez S."/>
            <person name="Horner D.S."/>
            <person name="Falchi R."/>
            <person name="Lucas S."/>
            <person name="Mica E."/>
            <person name="Maldonado J."/>
            <person name="Lazzari B."/>
            <person name="Bielenberg D."/>
            <person name="Pirona R."/>
            <person name="Miculan M."/>
            <person name="Barakat A."/>
            <person name="Testolin R."/>
            <person name="Stella A."/>
            <person name="Tartarini S."/>
            <person name="Tonutti P."/>
            <person name="Arus P."/>
            <person name="Orellana A."/>
            <person name="Wells C."/>
            <person name="Main D."/>
            <person name="Vizzotto G."/>
            <person name="Silva H."/>
            <person name="Salamini F."/>
            <person name="Schmutz J."/>
            <person name="Morgante M."/>
            <person name="Rokhsar D.S."/>
        </authorList>
    </citation>
    <scope>NUCLEOTIDE SEQUENCE [LARGE SCALE GENOMIC DNA]</scope>
    <source>
        <strain evidence="7">cv. Nemared</strain>
    </source>
</reference>
<dbReference type="STRING" id="3760.A0A251PN65"/>
<dbReference type="InterPro" id="IPR008949">
    <property type="entry name" value="Isoprenoid_synthase_dom_sf"/>
</dbReference>
<evidence type="ECO:0000313" key="7">
    <source>
        <dbReference type="Proteomes" id="UP000006882"/>
    </source>
</evidence>
<dbReference type="CDD" id="cd00684">
    <property type="entry name" value="Terpene_cyclase_plant_C1"/>
    <property type="match status" value="1"/>
</dbReference>
<accession>A0A251PN65</accession>
<evidence type="ECO:0000256" key="1">
    <source>
        <dbReference type="ARBA" id="ARBA00001946"/>
    </source>
</evidence>
<dbReference type="Gramene" id="ONI13029">
    <property type="protein sequence ID" value="ONI13029"/>
    <property type="gene ID" value="PRUPE_4G198600"/>
</dbReference>
<dbReference type="PANTHER" id="PTHR31225:SF251">
    <property type="entry name" value="(-)-GERMACRENE D SYNTHASE-LIKE ISOFORM X2"/>
    <property type="match status" value="1"/>
</dbReference>
<dbReference type="GO" id="GO:0046246">
    <property type="term" value="P:terpene biosynthetic process"/>
    <property type="evidence" value="ECO:0000318"/>
    <property type="project" value="GO_Central"/>
</dbReference>